<evidence type="ECO:0000313" key="2">
    <source>
        <dbReference type="Proteomes" id="UP000757461"/>
    </source>
</evidence>
<name>A0A930HWS3_9BACT</name>
<proteinExistence type="predicted"/>
<protein>
    <submittedName>
        <fullName evidence="1">Uncharacterized protein</fullName>
    </submittedName>
</protein>
<sequence>MRRIVTYLVVFIISLSCAAQKIKMMKTNDRFDYEYYKKKIGKEKIDNQVYKESDSTLVQILISHDENSVYMIKPMSFVMYIRNYYKHNNRLKREGCFFLYSSVRVGTWREYDDKGNLIKVIDEDAKFKHLAMRPKDVLMWMQRQGWINLSTGEGQQTMFSNTPFDIYFIPRNKHKNKENTHAKWFIKKSETYGTEDVVLDAETRELIHHGKTFSIE</sequence>
<dbReference type="PROSITE" id="PS51257">
    <property type="entry name" value="PROKAR_LIPOPROTEIN"/>
    <property type="match status" value="1"/>
</dbReference>
<reference evidence="1" key="1">
    <citation type="submission" date="2020-04" db="EMBL/GenBank/DDBJ databases">
        <title>Deep metagenomics examines the oral microbiome during advanced dental caries in children, revealing novel taxa and co-occurrences with host molecules.</title>
        <authorList>
            <person name="Baker J.L."/>
            <person name="Morton J.T."/>
            <person name="Dinis M."/>
            <person name="Alvarez R."/>
            <person name="Tran N.C."/>
            <person name="Knight R."/>
            <person name="Edlund A."/>
        </authorList>
    </citation>
    <scope>NUCLEOTIDE SEQUENCE</scope>
    <source>
        <strain evidence="1">JCVI_25_bin.9</strain>
    </source>
</reference>
<gene>
    <name evidence="1" type="ORF">HXN33_01965</name>
</gene>
<accession>A0A930HWS3</accession>
<dbReference type="EMBL" id="JABZSQ010000018">
    <property type="protein sequence ID" value="MBF1414324.1"/>
    <property type="molecule type" value="Genomic_DNA"/>
</dbReference>
<comment type="caution">
    <text evidence="1">The sequence shown here is derived from an EMBL/GenBank/DDBJ whole genome shotgun (WGS) entry which is preliminary data.</text>
</comment>
<evidence type="ECO:0000313" key="1">
    <source>
        <dbReference type="EMBL" id="MBF1414324.1"/>
    </source>
</evidence>
<dbReference type="AlphaFoldDB" id="A0A930HWS3"/>
<dbReference type="Proteomes" id="UP000757461">
    <property type="component" value="Unassembled WGS sequence"/>
</dbReference>
<organism evidence="1 2">
    <name type="scientific">Prevotella histicola</name>
    <dbReference type="NCBI Taxonomy" id="470565"/>
    <lineage>
        <taxon>Bacteria</taxon>
        <taxon>Pseudomonadati</taxon>
        <taxon>Bacteroidota</taxon>
        <taxon>Bacteroidia</taxon>
        <taxon>Bacteroidales</taxon>
        <taxon>Prevotellaceae</taxon>
        <taxon>Prevotella</taxon>
    </lineage>
</organism>